<organism evidence="3 4">
    <name type="scientific">Popillia japonica</name>
    <name type="common">Japanese beetle</name>
    <dbReference type="NCBI Taxonomy" id="7064"/>
    <lineage>
        <taxon>Eukaryota</taxon>
        <taxon>Metazoa</taxon>
        <taxon>Ecdysozoa</taxon>
        <taxon>Arthropoda</taxon>
        <taxon>Hexapoda</taxon>
        <taxon>Insecta</taxon>
        <taxon>Pterygota</taxon>
        <taxon>Neoptera</taxon>
        <taxon>Endopterygota</taxon>
        <taxon>Coleoptera</taxon>
        <taxon>Polyphaga</taxon>
        <taxon>Scarabaeiformia</taxon>
        <taxon>Scarabaeidae</taxon>
        <taxon>Rutelinae</taxon>
        <taxon>Popillia</taxon>
    </lineage>
</organism>
<dbReference type="EMBL" id="JASPKY010000020">
    <property type="protein sequence ID" value="KAK9752482.1"/>
    <property type="molecule type" value="Genomic_DNA"/>
</dbReference>
<dbReference type="InterPro" id="IPR029526">
    <property type="entry name" value="PGBD"/>
</dbReference>
<dbReference type="AlphaFoldDB" id="A0AAW1N1P4"/>
<dbReference type="PANTHER" id="PTHR47055:SF3">
    <property type="entry name" value="PHORBOL-ESTER_DAG-TYPE DOMAIN-CONTAINING PROTEIN"/>
    <property type="match status" value="1"/>
</dbReference>
<evidence type="ECO:0000313" key="3">
    <source>
        <dbReference type="EMBL" id="KAK9752482.1"/>
    </source>
</evidence>
<dbReference type="PANTHER" id="PTHR47055">
    <property type="entry name" value="DDE_TNP_1_7 DOMAIN-CONTAINING PROTEIN"/>
    <property type="match status" value="1"/>
</dbReference>
<name>A0AAW1N1P4_POPJA</name>
<comment type="caution">
    <text evidence="3">The sequence shown here is derived from an EMBL/GenBank/DDBJ whole genome shotgun (WGS) entry which is preliminary data.</text>
</comment>
<protein>
    <submittedName>
        <fullName evidence="3">Transposase IS4</fullName>
    </submittedName>
</protein>
<keyword evidence="4" id="KW-1185">Reference proteome</keyword>
<dbReference type="Proteomes" id="UP001458880">
    <property type="component" value="Unassembled WGS sequence"/>
</dbReference>
<evidence type="ECO:0000313" key="4">
    <source>
        <dbReference type="Proteomes" id="UP001458880"/>
    </source>
</evidence>
<sequence>MQDASTRLIDELPDELEKDDTEIPEIITILPPENANADCDTDEDSGDEDLVVLNNLPGPQLTAEAEIQIKPSVEQWDSEDDKPLSFFIERKPNQIKQFQYRKCDLEVSGFPDWKDVLSVRNNISPATTFKLFFVNEIIHKICDFTNTYTMQIKRVGDVTEAELLCFIGILLLSGYAPLPQNSMFWQNRDDK</sequence>
<dbReference type="GO" id="GO:0043565">
    <property type="term" value="F:sequence-specific DNA binding"/>
    <property type="evidence" value="ECO:0007669"/>
    <property type="project" value="TreeGrafter"/>
</dbReference>
<accession>A0AAW1N1P4</accession>
<feature type="compositionally biased region" description="Acidic residues" evidence="1">
    <location>
        <begin position="11"/>
        <end position="22"/>
    </location>
</feature>
<gene>
    <name evidence="3" type="ORF">QE152_g4247</name>
</gene>
<dbReference type="InterPro" id="IPR052638">
    <property type="entry name" value="PiggyBac_TE-derived"/>
</dbReference>
<evidence type="ECO:0000256" key="1">
    <source>
        <dbReference type="SAM" id="MobiDB-lite"/>
    </source>
</evidence>
<proteinExistence type="predicted"/>
<dbReference type="Pfam" id="PF13843">
    <property type="entry name" value="DDE_Tnp_1_7"/>
    <property type="match status" value="1"/>
</dbReference>
<reference evidence="3 4" key="1">
    <citation type="journal article" date="2024" name="BMC Genomics">
        <title>De novo assembly and annotation of Popillia japonica's genome with initial clues to its potential as an invasive pest.</title>
        <authorList>
            <person name="Cucini C."/>
            <person name="Boschi S."/>
            <person name="Funari R."/>
            <person name="Cardaioli E."/>
            <person name="Iannotti N."/>
            <person name="Marturano G."/>
            <person name="Paoli F."/>
            <person name="Bruttini M."/>
            <person name="Carapelli A."/>
            <person name="Frati F."/>
            <person name="Nardi F."/>
        </authorList>
    </citation>
    <scope>NUCLEOTIDE SEQUENCE [LARGE SCALE GENOMIC DNA]</scope>
    <source>
        <strain evidence="3">DMR45628</strain>
    </source>
</reference>
<feature type="domain" description="PiggyBac transposable element-derived protein" evidence="2">
    <location>
        <begin position="124"/>
        <end position="189"/>
    </location>
</feature>
<evidence type="ECO:0000259" key="2">
    <source>
        <dbReference type="Pfam" id="PF13843"/>
    </source>
</evidence>
<feature type="region of interest" description="Disordered" evidence="1">
    <location>
        <begin position="1"/>
        <end position="22"/>
    </location>
</feature>